<protein>
    <recommendedName>
        <fullName evidence="3">ADP-heptose:LPS heptosyltransferase</fullName>
    </recommendedName>
</protein>
<dbReference type="Proteomes" id="UP000244441">
    <property type="component" value="Chromosome"/>
</dbReference>
<organism evidence="1 2">
    <name type="scientific">Saccharobesus litoralis</name>
    <dbReference type="NCBI Taxonomy" id="2172099"/>
    <lineage>
        <taxon>Bacteria</taxon>
        <taxon>Pseudomonadati</taxon>
        <taxon>Pseudomonadota</taxon>
        <taxon>Gammaproteobacteria</taxon>
        <taxon>Alteromonadales</taxon>
        <taxon>Alteromonadaceae</taxon>
        <taxon>Saccharobesus</taxon>
    </lineage>
</organism>
<dbReference type="GO" id="GO:0009244">
    <property type="term" value="P:lipopolysaccharide core region biosynthetic process"/>
    <property type="evidence" value="ECO:0007669"/>
    <property type="project" value="TreeGrafter"/>
</dbReference>
<dbReference type="GO" id="GO:0008713">
    <property type="term" value="F:ADP-heptose-lipopolysaccharide heptosyltransferase activity"/>
    <property type="evidence" value="ECO:0007669"/>
    <property type="project" value="TreeGrafter"/>
</dbReference>
<evidence type="ECO:0008006" key="3">
    <source>
        <dbReference type="Google" id="ProtNLM"/>
    </source>
</evidence>
<dbReference type="PANTHER" id="PTHR30160">
    <property type="entry name" value="TETRAACYLDISACCHARIDE 4'-KINASE-RELATED"/>
    <property type="match status" value="1"/>
</dbReference>
<evidence type="ECO:0000313" key="2">
    <source>
        <dbReference type="Proteomes" id="UP000244441"/>
    </source>
</evidence>
<dbReference type="Gene3D" id="3.40.50.2000">
    <property type="entry name" value="Glycogen Phosphorylase B"/>
    <property type="match status" value="2"/>
</dbReference>
<dbReference type="KEGG" id="cate:C2869_15770"/>
<dbReference type="SUPFAM" id="SSF53756">
    <property type="entry name" value="UDP-Glycosyltransferase/glycogen phosphorylase"/>
    <property type="match status" value="1"/>
</dbReference>
<evidence type="ECO:0000313" key="1">
    <source>
        <dbReference type="EMBL" id="AWB67793.1"/>
    </source>
</evidence>
<dbReference type="PANTHER" id="PTHR30160:SF1">
    <property type="entry name" value="LIPOPOLYSACCHARIDE 1,2-N-ACETYLGLUCOSAMINETRANSFERASE-RELATED"/>
    <property type="match status" value="1"/>
</dbReference>
<keyword evidence="2" id="KW-1185">Reference proteome</keyword>
<dbReference type="EMBL" id="CP026604">
    <property type="protein sequence ID" value="AWB67793.1"/>
    <property type="molecule type" value="Genomic_DNA"/>
</dbReference>
<sequence length="331" mass="37047">MGNKKILVIRMLGLGDVTCIGIPALRYIKQQNPDAEITFLTFSVGGDVIPLAEPQVKVQVLAKEQWPEHIVLAMESFIAVANEITQAEYDEIINLDTWFMPCFLARFLKDSGQNVSGNYMSISVPDLLAQFQAQTLSPDYVNNPHQYMDSSYAAMGNWHVPWWTQLEELPQHGYPEFYLKTCCGYQGIDLDFSISVKPDPNLTAISASKKVIALAASARTAERNYPFETELKTALEAKGYHVWQGFDGRVSMEQTLAQLKSTDLLVTVPSAPQWLAKAVDCPSFVICGDVDPRTIMPEFATEETASKWPPVEEMVNDVEEILDSLNQRSQE</sequence>
<accession>A0A2S0VUC9</accession>
<gene>
    <name evidence="1" type="ORF">C2869_15770</name>
</gene>
<dbReference type="AlphaFoldDB" id="A0A2S0VUC9"/>
<dbReference type="RefSeq" id="WP_108603861.1">
    <property type="nucleotide sequence ID" value="NZ_CP026604.1"/>
</dbReference>
<dbReference type="GO" id="GO:0005829">
    <property type="term" value="C:cytosol"/>
    <property type="evidence" value="ECO:0007669"/>
    <property type="project" value="TreeGrafter"/>
</dbReference>
<proteinExistence type="predicted"/>
<dbReference type="InterPro" id="IPR051199">
    <property type="entry name" value="LPS_LOS_Heptosyltrfase"/>
</dbReference>
<dbReference type="OrthoDB" id="5727346at2"/>
<reference evidence="1 2" key="1">
    <citation type="submission" date="2018-01" db="EMBL/GenBank/DDBJ databases">
        <title>Genome sequence of a Cantenovulum-like bacteria.</title>
        <authorList>
            <person name="Tan W.R."/>
            <person name="Lau N.-S."/>
            <person name="Go F."/>
            <person name="Amirul A.-A.A."/>
        </authorList>
    </citation>
    <scope>NUCLEOTIDE SEQUENCE [LARGE SCALE GENOMIC DNA]</scope>
    <source>
        <strain evidence="1 2">CCB-QB4</strain>
    </source>
</reference>
<name>A0A2S0VUC9_9ALTE</name>